<name>A0A1F5RER1_9BACT</name>
<evidence type="ECO:0000259" key="1">
    <source>
        <dbReference type="Pfam" id="PF13860"/>
    </source>
</evidence>
<accession>A0A1F5RER1</accession>
<proteinExistence type="predicted"/>
<protein>
    <recommendedName>
        <fullName evidence="1">FlgD/Vpr Ig-like domain-containing protein</fullName>
    </recommendedName>
</protein>
<dbReference type="AlphaFoldDB" id="A0A1F5RER1"/>
<dbReference type="Gene3D" id="2.60.40.4070">
    <property type="match status" value="1"/>
</dbReference>
<gene>
    <name evidence="2" type="ORF">A2024_11730</name>
</gene>
<evidence type="ECO:0000313" key="2">
    <source>
        <dbReference type="EMBL" id="OGF12892.1"/>
    </source>
</evidence>
<feature type="domain" description="FlgD/Vpr Ig-like" evidence="1">
    <location>
        <begin position="629"/>
        <end position="694"/>
    </location>
</feature>
<reference evidence="2 3" key="1">
    <citation type="journal article" date="2016" name="Nat. Commun.">
        <title>Thousands of microbial genomes shed light on interconnected biogeochemical processes in an aquifer system.</title>
        <authorList>
            <person name="Anantharaman K."/>
            <person name="Brown C.T."/>
            <person name="Hug L.A."/>
            <person name="Sharon I."/>
            <person name="Castelle C.J."/>
            <person name="Probst A.J."/>
            <person name="Thomas B.C."/>
            <person name="Singh A."/>
            <person name="Wilkins M.J."/>
            <person name="Karaoz U."/>
            <person name="Brodie E.L."/>
            <person name="Williams K.H."/>
            <person name="Hubbard S.S."/>
            <person name="Banfield J.F."/>
        </authorList>
    </citation>
    <scope>NUCLEOTIDE SEQUENCE [LARGE SCALE GENOMIC DNA]</scope>
</reference>
<comment type="caution">
    <text evidence="2">The sequence shown here is derived from an EMBL/GenBank/DDBJ whole genome shotgun (WGS) entry which is preliminary data.</text>
</comment>
<dbReference type="NCBIfam" id="TIGR04183">
    <property type="entry name" value="Por_Secre_tail"/>
    <property type="match status" value="1"/>
</dbReference>
<dbReference type="InterPro" id="IPR025965">
    <property type="entry name" value="FlgD/Vpr_Ig-like"/>
</dbReference>
<organism evidence="2 3">
    <name type="scientific">Candidatus Edwardsbacteria bacterium GWF2_54_11</name>
    <dbReference type="NCBI Taxonomy" id="1817851"/>
    <lineage>
        <taxon>Bacteria</taxon>
        <taxon>Candidatus Edwardsiibacteriota</taxon>
    </lineage>
</organism>
<evidence type="ECO:0000313" key="3">
    <source>
        <dbReference type="Proteomes" id="UP000177230"/>
    </source>
</evidence>
<dbReference type="Proteomes" id="UP000177230">
    <property type="component" value="Unassembled WGS sequence"/>
</dbReference>
<dbReference type="EMBL" id="MFFM01000028">
    <property type="protein sequence ID" value="OGF12892.1"/>
    <property type="molecule type" value="Genomic_DNA"/>
</dbReference>
<sequence length="708" mass="78116">MGVFAEKISGIDPGEYEPDAYHVSHASPIERTQWKWRVPDELVGQTLIFSVTAMDRSGNIAPWSEQVFLNTKVLTNSNTILATAYNNGKHLVYDDKGRLFLVYGSGDSVLYQQSWDDGITWTPSSGFASGGIKPVPAIGYYGEDTTMLWKAETENVGWVLKSAKRAGNGWLPEETILAAAGSWEQTHYVSPPSMAINNAGTHLAIERVDAQYQIGGQSGTWYWKLLYGFKATGQTAYAWTVLDSASGSWGGQDPNLASPTICLDSKGGIHVAWDYEGEIYWRGYDPYLGAWKEKINLTNSPEVFSAEPSLAFFGDVHIVWQEGNDIQHRKGNWGYPRLENTIDAIIKSFYWQNAENVSNNPATASLNPVFDGNYVAWSEQSAVDPDHYNAFFANYSDYVWTPSLDYSKNPSQPAVYPQIAYRQNVDGNKMTTIWTEGTGPLYSLIARDEAGQVTAQAAADVGGEAASIYLIERDGYIVYGASDAIASTGIITVDYDSTALEYYLPTLDRDQKQTMKFTFYQEYADKADYVYQVWVDDVSLGSVKVPSGQSVVFEKDLPNSVTHDGEGIVRIVNLKKDKIVTCDKWELYAYDKATGRGGAKKSGGAQLAEEGGKPLTYVYAMAQNAPNPFNGQTKISYQLAKPGNVSLKIYNTLGQLVNTLVDGQQQPGVYSANWNGKDNSGRTAANGVYIYRLESGDFKATKKMVVIK</sequence>
<dbReference type="InterPro" id="IPR026444">
    <property type="entry name" value="Secre_tail"/>
</dbReference>
<dbReference type="Pfam" id="PF13860">
    <property type="entry name" value="FlgD_ig"/>
    <property type="match status" value="1"/>
</dbReference>